<reference evidence="6 7" key="1">
    <citation type="submission" date="2017-07" db="EMBL/GenBank/DDBJ databases">
        <title>Acidovorax KNDSW TSA 6 genome sequence and assembly.</title>
        <authorList>
            <person name="Mayilraj S."/>
        </authorList>
    </citation>
    <scope>NUCLEOTIDE SEQUENCE [LARGE SCALE GENOMIC DNA]</scope>
    <source>
        <strain evidence="6 7">KNDSW-TSA6</strain>
    </source>
</reference>
<protein>
    <recommendedName>
        <fullName evidence="2">superoxide dismutase</fullName>
        <ecNumber evidence="2">1.15.1.1</ecNumber>
    </recommendedName>
</protein>
<evidence type="ECO:0000259" key="5">
    <source>
        <dbReference type="PROSITE" id="PS50206"/>
    </source>
</evidence>
<dbReference type="GO" id="GO:0046872">
    <property type="term" value="F:metal ion binding"/>
    <property type="evidence" value="ECO:0007669"/>
    <property type="project" value="UniProtKB-KW"/>
</dbReference>
<dbReference type="InterPro" id="IPR036314">
    <property type="entry name" value="SOD_C_sf"/>
</dbReference>
<dbReference type="SUPFAM" id="SSF46609">
    <property type="entry name" value="Fe,Mn superoxide dismutase (SOD), N-terminal domain"/>
    <property type="match status" value="1"/>
</dbReference>
<dbReference type="AlphaFoldDB" id="A0A235ES03"/>
<evidence type="ECO:0000313" key="7">
    <source>
        <dbReference type="Proteomes" id="UP000215441"/>
    </source>
</evidence>
<dbReference type="Proteomes" id="UP000215441">
    <property type="component" value="Unassembled WGS sequence"/>
</dbReference>
<dbReference type="GO" id="GO:0004784">
    <property type="term" value="F:superoxide dismutase activity"/>
    <property type="evidence" value="ECO:0007669"/>
    <property type="project" value="UniProtKB-EC"/>
</dbReference>
<dbReference type="InterPro" id="IPR036324">
    <property type="entry name" value="Mn/Fe_SOD_N_sf"/>
</dbReference>
<keyword evidence="3" id="KW-0479">Metal-binding</keyword>
<keyword evidence="4" id="KW-0560">Oxidoreductase</keyword>
<organism evidence="6 7">
    <name type="scientific">Acidovorax kalamii</name>
    <dbReference type="NCBI Taxonomy" id="2004485"/>
    <lineage>
        <taxon>Bacteria</taxon>
        <taxon>Pseudomonadati</taxon>
        <taxon>Pseudomonadota</taxon>
        <taxon>Betaproteobacteria</taxon>
        <taxon>Burkholderiales</taxon>
        <taxon>Comamonadaceae</taxon>
        <taxon>Acidovorax</taxon>
    </lineage>
</organism>
<dbReference type="SUPFAM" id="SSF54719">
    <property type="entry name" value="Fe,Mn superoxide dismutase (SOD), C-terminal domain"/>
    <property type="match status" value="1"/>
</dbReference>
<accession>A0A235ES03</accession>
<proteinExistence type="inferred from homology"/>
<dbReference type="Pfam" id="PF00581">
    <property type="entry name" value="Rhodanese"/>
    <property type="match status" value="1"/>
</dbReference>
<comment type="caution">
    <text evidence="6">The sequence shown here is derived from an EMBL/GenBank/DDBJ whole genome shotgun (WGS) entry which is preliminary data.</text>
</comment>
<feature type="domain" description="Rhodanese" evidence="5">
    <location>
        <begin position="210"/>
        <end position="300"/>
    </location>
</feature>
<evidence type="ECO:0000256" key="3">
    <source>
        <dbReference type="ARBA" id="ARBA00022723"/>
    </source>
</evidence>
<dbReference type="OrthoDB" id="9811849at2"/>
<evidence type="ECO:0000313" key="6">
    <source>
        <dbReference type="EMBL" id="OYD51784.1"/>
    </source>
</evidence>
<dbReference type="Gene3D" id="3.55.40.20">
    <property type="entry name" value="Iron/manganese superoxide dismutase, C-terminal domain"/>
    <property type="match status" value="1"/>
</dbReference>
<comment type="similarity">
    <text evidence="1">Belongs to the iron/manganese superoxide dismutase family.</text>
</comment>
<evidence type="ECO:0000256" key="1">
    <source>
        <dbReference type="ARBA" id="ARBA00008714"/>
    </source>
</evidence>
<keyword evidence="7" id="KW-1185">Reference proteome</keyword>
<dbReference type="SMART" id="SM00450">
    <property type="entry name" value="RHOD"/>
    <property type="match status" value="1"/>
</dbReference>
<evidence type="ECO:0000256" key="4">
    <source>
        <dbReference type="ARBA" id="ARBA00023002"/>
    </source>
</evidence>
<dbReference type="Gene3D" id="3.40.250.10">
    <property type="entry name" value="Rhodanese-like domain"/>
    <property type="match status" value="1"/>
</dbReference>
<name>A0A235ES03_9BURK</name>
<dbReference type="EC" id="1.15.1.1" evidence="2"/>
<dbReference type="PANTHER" id="PTHR11404">
    <property type="entry name" value="SUPEROXIDE DISMUTASE 2"/>
    <property type="match status" value="1"/>
</dbReference>
<dbReference type="PANTHER" id="PTHR11404:SF6">
    <property type="entry name" value="SUPEROXIDE DISMUTASE [MN], MITOCHONDRIAL"/>
    <property type="match status" value="1"/>
</dbReference>
<dbReference type="Pfam" id="PF02777">
    <property type="entry name" value="Sod_Fe_C"/>
    <property type="match status" value="1"/>
</dbReference>
<sequence>MQARPQALPFDPATLPGLSEKLLRSHHQNNYGGAVARLNAIRAQLSGLDFASTPGFVINGLKREELIASNSMLLHELYFASLGGDGAAPAPAMLLALAANFGSVERWREEFVAMGKALGGGSGWVLLVFQPREGTLVNQWASDHTQVAAGGVPILALDMYEHAYHLDHGAAAGAYVDAFMANIHWAAIYERYQHAVHAASEGLQASIHDAQAAAQLIDVRRAGVYEAATTAIPNARWRDPAAIHTWAPELSASEDVVVYCVYGHEVGRSTALRLRAAGFKARFLQGGIDGWAASGNAVCAKAEALRAG</sequence>
<dbReference type="SUPFAM" id="SSF52821">
    <property type="entry name" value="Rhodanese/Cell cycle control phosphatase"/>
    <property type="match status" value="1"/>
</dbReference>
<dbReference type="InterPro" id="IPR001763">
    <property type="entry name" value="Rhodanese-like_dom"/>
</dbReference>
<dbReference type="InterPro" id="IPR050265">
    <property type="entry name" value="Fe/Mn_Superoxide_Dismutase"/>
</dbReference>
<dbReference type="RefSeq" id="WP_094286130.1">
    <property type="nucleotide sequence ID" value="NZ_NOIG01000003.1"/>
</dbReference>
<dbReference type="InterPro" id="IPR019832">
    <property type="entry name" value="Mn/Fe_SOD_C"/>
</dbReference>
<dbReference type="InterPro" id="IPR036873">
    <property type="entry name" value="Rhodanese-like_dom_sf"/>
</dbReference>
<dbReference type="PROSITE" id="PS50206">
    <property type="entry name" value="RHODANESE_3"/>
    <property type="match status" value="1"/>
</dbReference>
<evidence type="ECO:0000256" key="2">
    <source>
        <dbReference type="ARBA" id="ARBA00012682"/>
    </source>
</evidence>
<gene>
    <name evidence="6" type="ORF">CBY09_02620</name>
</gene>
<dbReference type="EMBL" id="NOIG01000003">
    <property type="protein sequence ID" value="OYD51784.1"/>
    <property type="molecule type" value="Genomic_DNA"/>
</dbReference>